<comment type="similarity">
    <text evidence="1">Belongs to the PIGL family.</text>
</comment>
<dbReference type="GO" id="GO:0005783">
    <property type="term" value="C:endoplasmic reticulum"/>
    <property type="evidence" value="ECO:0007669"/>
    <property type="project" value="TreeGrafter"/>
</dbReference>
<organism evidence="3 4">
    <name type="scientific">Akanthomyces lecanii RCEF 1005</name>
    <dbReference type="NCBI Taxonomy" id="1081108"/>
    <lineage>
        <taxon>Eukaryota</taxon>
        <taxon>Fungi</taxon>
        <taxon>Dikarya</taxon>
        <taxon>Ascomycota</taxon>
        <taxon>Pezizomycotina</taxon>
        <taxon>Sordariomycetes</taxon>
        <taxon>Hypocreomycetidae</taxon>
        <taxon>Hypocreales</taxon>
        <taxon>Cordycipitaceae</taxon>
        <taxon>Akanthomyces</taxon>
        <taxon>Cordyceps confragosa</taxon>
    </lineage>
</organism>
<evidence type="ECO:0000313" key="4">
    <source>
        <dbReference type="Proteomes" id="UP000076881"/>
    </source>
</evidence>
<dbReference type="PANTHER" id="PTHR12993">
    <property type="entry name" value="N-ACETYLGLUCOSAMINYL-PHOSPHATIDYLINOSITOL DE-N-ACETYLASE-RELATED"/>
    <property type="match status" value="1"/>
</dbReference>
<dbReference type="PANTHER" id="PTHR12993:SF11">
    <property type="entry name" value="N-ACETYLGLUCOSAMINYL-PHOSPHATIDYLINOSITOL DE-N-ACETYLASE"/>
    <property type="match status" value="1"/>
</dbReference>
<dbReference type="EC" id="3.5.1.89" evidence="2"/>
<evidence type="ECO:0000256" key="1">
    <source>
        <dbReference type="ARBA" id="ARBA00006066"/>
    </source>
</evidence>
<dbReference type="AlphaFoldDB" id="A0A168I5E0"/>
<reference evidence="3 4" key="1">
    <citation type="journal article" date="2016" name="Genome Biol. Evol.">
        <title>Divergent and convergent evolution of fungal pathogenicity.</title>
        <authorList>
            <person name="Shang Y."/>
            <person name="Xiao G."/>
            <person name="Zheng P."/>
            <person name="Cen K."/>
            <person name="Zhan S."/>
            <person name="Wang C."/>
        </authorList>
    </citation>
    <scope>NUCLEOTIDE SEQUENCE [LARGE SCALE GENOMIC DNA]</scope>
    <source>
        <strain evidence="3 4">RCEF 1005</strain>
    </source>
</reference>
<accession>A0A168I5E0</accession>
<keyword evidence="4" id="KW-1185">Reference proteome</keyword>
<dbReference type="OrthoDB" id="440160at2759"/>
<dbReference type="EMBL" id="AZHF01000002">
    <property type="protein sequence ID" value="OAA78779.1"/>
    <property type="molecule type" value="Genomic_DNA"/>
</dbReference>
<protein>
    <recommendedName>
        <fullName evidence="2">N-acetylglucosaminylphosphatidylinositol deacetylase</fullName>
        <ecNumber evidence="2">3.5.1.89</ecNumber>
    </recommendedName>
</protein>
<dbReference type="Gene3D" id="3.40.50.10320">
    <property type="entry name" value="LmbE-like"/>
    <property type="match status" value="1"/>
</dbReference>
<comment type="caution">
    <text evidence="3">The sequence shown here is derived from an EMBL/GenBank/DDBJ whole genome shotgun (WGS) entry which is preliminary data.</text>
</comment>
<dbReference type="GO" id="GO:0006506">
    <property type="term" value="P:GPI anchor biosynthetic process"/>
    <property type="evidence" value="ECO:0007669"/>
    <property type="project" value="UniProtKB-UniPathway"/>
</dbReference>
<name>A0A168I5E0_CORDF</name>
<dbReference type="Proteomes" id="UP000076881">
    <property type="component" value="Unassembled WGS sequence"/>
</dbReference>
<dbReference type="GO" id="GO:0000225">
    <property type="term" value="F:N-acetylglucosaminylphosphatidylinositol deacetylase activity"/>
    <property type="evidence" value="ECO:0007669"/>
    <property type="project" value="UniProtKB-EC"/>
</dbReference>
<gene>
    <name evidence="3" type="ORF">LEL_02265</name>
</gene>
<dbReference type="Pfam" id="PF02585">
    <property type="entry name" value="PIG-L"/>
    <property type="match status" value="1"/>
</dbReference>
<dbReference type="STRING" id="1081108.A0A168I5E0"/>
<dbReference type="UniPathway" id="UPA00196"/>
<evidence type="ECO:0000256" key="2">
    <source>
        <dbReference type="ARBA" id="ARBA00012176"/>
    </source>
</evidence>
<evidence type="ECO:0000313" key="3">
    <source>
        <dbReference type="EMBL" id="OAA78779.1"/>
    </source>
</evidence>
<dbReference type="SUPFAM" id="SSF102588">
    <property type="entry name" value="LmbE-like"/>
    <property type="match status" value="1"/>
</dbReference>
<dbReference type="InterPro" id="IPR003737">
    <property type="entry name" value="GlcNAc_PI_deacetylase-related"/>
</dbReference>
<proteinExistence type="inferred from homology"/>
<dbReference type="GO" id="GO:0016020">
    <property type="term" value="C:membrane"/>
    <property type="evidence" value="ECO:0007669"/>
    <property type="project" value="GOC"/>
</dbReference>
<sequence length="288" mass="31582">MDPTLLVLASAVVLVPILYMYTVGVVQTRFPTLQNKRICLLIAHPDDEAMFFAPTVLALTRPETGNHVKILCLSSGNAEGLGETRKRELVKSGMTLGLRDEEDVFVVDNPADFPDSMTATWDESKIAGLLMSAFAPNLAKQKPTEQPVANIDVLITFDAHGVSSHPNHISLYHGARRFLASLLRGRAGWASPVDLYTLRSVHLVRKFTSVLDVIPTLASWATTAKGADAAHPAGLVFLTPLMGDGALATAWSAMTAAHKSQMVWFRYLYITFSRYMLMNDLQLEKVKA</sequence>
<dbReference type="InterPro" id="IPR024078">
    <property type="entry name" value="LmbE-like_dom_sf"/>
</dbReference>